<evidence type="ECO:0000313" key="3">
    <source>
        <dbReference type="EMBL" id="SHO45962.1"/>
    </source>
</evidence>
<dbReference type="GO" id="GO:0016757">
    <property type="term" value="F:glycosyltransferase activity"/>
    <property type="evidence" value="ECO:0007669"/>
    <property type="project" value="InterPro"/>
</dbReference>
<proteinExistence type="predicted"/>
<sequence length="387" mass="42793">MNDIKSTAESQRQITVMQMLPELDGGGVERGTLEVARYLVKHGHRSLVVSGGGRLVSQLESEGSIHIRMETGQKSPSSLKHILPLRRLMQQEHVDILHLRSRMPAWIGYLAWKMLPKHQRPVLMTTFHGLYSVNAYSAIMTKGAAVIAVSDAVKSHIRERYGRTDNVITIHRGVDGETFAPEKISSNQLEMMREQWGLDGDKICIMLPGRFTRWKGQEVFLKSLGVLKNTNYQAILVGDPQEHQSYAAELERIIQSNNLQDKVKMVGHCADMATAYLLSDIVVSASSSQPEAFGRVSIEAMAMGKPVIATAHGGSLETVVDGETGWLVKPGDADDMAQAIDKALSLSPDERAAMGRRGYQRVMTSFTTEAMCSATLSLYRKMLLEKG</sequence>
<dbReference type="PANTHER" id="PTHR12526:SF638">
    <property type="entry name" value="SPORE COAT PROTEIN SA"/>
    <property type="match status" value="1"/>
</dbReference>
<dbReference type="Proteomes" id="UP000184603">
    <property type="component" value="Unassembled WGS sequence"/>
</dbReference>
<protein>
    <submittedName>
        <fullName evidence="3">Glycosyltransferase involved in cell wall bisynthesis</fullName>
    </submittedName>
</protein>
<keyword evidence="3" id="KW-0808">Transferase</keyword>
<dbReference type="Gene3D" id="3.40.50.2000">
    <property type="entry name" value="Glycogen Phosphorylase B"/>
    <property type="match status" value="2"/>
</dbReference>
<dbReference type="Pfam" id="PF00534">
    <property type="entry name" value="Glycos_transf_1"/>
    <property type="match status" value="1"/>
</dbReference>
<dbReference type="InterPro" id="IPR001296">
    <property type="entry name" value="Glyco_trans_1"/>
</dbReference>
<dbReference type="SUPFAM" id="SSF53756">
    <property type="entry name" value="UDP-Glycosyltransferase/glycogen phosphorylase"/>
    <property type="match status" value="1"/>
</dbReference>
<reference evidence="3 4" key="1">
    <citation type="submission" date="2016-12" db="EMBL/GenBank/DDBJ databases">
        <authorList>
            <person name="Song W.-J."/>
            <person name="Kurnit D.M."/>
        </authorList>
    </citation>
    <scope>NUCLEOTIDE SEQUENCE [LARGE SCALE GENOMIC DNA]</scope>
    <source>
        <strain evidence="3 4">DSM 18488</strain>
    </source>
</reference>
<dbReference type="EMBL" id="FRFE01000004">
    <property type="protein sequence ID" value="SHO45962.1"/>
    <property type="molecule type" value="Genomic_DNA"/>
</dbReference>
<dbReference type="RefSeq" id="WP_073612608.1">
    <property type="nucleotide sequence ID" value="NZ_FRFE01000004.1"/>
</dbReference>
<gene>
    <name evidence="3" type="ORF">SAMN02745220_01276</name>
</gene>
<keyword evidence="4" id="KW-1185">Reference proteome</keyword>
<name>A0A1M7Y233_9BACT</name>
<dbReference type="Pfam" id="PF13439">
    <property type="entry name" value="Glyco_transf_4"/>
    <property type="match status" value="1"/>
</dbReference>
<dbReference type="STRING" id="1121416.SAMN02745220_01276"/>
<evidence type="ECO:0000259" key="2">
    <source>
        <dbReference type="Pfam" id="PF13439"/>
    </source>
</evidence>
<dbReference type="InterPro" id="IPR028098">
    <property type="entry name" value="Glyco_trans_4-like_N"/>
</dbReference>
<organism evidence="3 4">
    <name type="scientific">Desulfopila aestuarii DSM 18488</name>
    <dbReference type="NCBI Taxonomy" id="1121416"/>
    <lineage>
        <taxon>Bacteria</taxon>
        <taxon>Pseudomonadati</taxon>
        <taxon>Thermodesulfobacteriota</taxon>
        <taxon>Desulfobulbia</taxon>
        <taxon>Desulfobulbales</taxon>
        <taxon>Desulfocapsaceae</taxon>
        <taxon>Desulfopila</taxon>
    </lineage>
</organism>
<feature type="domain" description="Glycosyltransferase subfamily 4-like N-terminal" evidence="2">
    <location>
        <begin position="26"/>
        <end position="175"/>
    </location>
</feature>
<feature type="domain" description="Glycosyl transferase family 1" evidence="1">
    <location>
        <begin position="192"/>
        <end position="361"/>
    </location>
</feature>
<evidence type="ECO:0000259" key="1">
    <source>
        <dbReference type="Pfam" id="PF00534"/>
    </source>
</evidence>
<dbReference type="AlphaFoldDB" id="A0A1M7Y233"/>
<accession>A0A1M7Y233</accession>
<dbReference type="PANTHER" id="PTHR12526">
    <property type="entry name" value="GLYCOSYLTRANSFERASE"/>
    <property type="match status" value="1"/>
</dbReference>
<evidence type="ECO:0000313" key="4">
    <source>
        <dbReference type="Proteomes" id="UP000184603"/>
    </source>
</evidence>
<dbReference type="CDD" id="cd03819">
    <property type="entry name" value="GT4_WavL-like"/>
    <property type="match status" value="1"/>
</dbReference>
<dbReference type="OrthoDB" id="5147801at2"/>